<gene>
    <name evidence="4" type="ORF">CGZ75_20160</name>
</gene>
<comment type="caution">
    <text evidence="4">The sequence shown here is derived from an EMBL/GenBank/DDBJ whole genome shotgun (WGS) entry which is preliminary data.</text>
</comment>
<accession>A0A229NUT0</accession>
<sequence length="248" mass="27970">MLKAFIVEDEPLARDELTYILQRTKRMEVIGEAESLEDAMVGIGQTKPDVVFLDIQLSEESGLELAQQLQGLDWRPEIVFATAYDEHALKAFELNAIDYILKPYDEDRIQQSVDKLVRLQEGRGQRQPSVPLHSASAPGRTGKLAITVEERIILVAVSNILYLASEEGKTLLVTEDQTYRVTEPLVAFEQKLQGTPIIRVHRAYLVHVDGISEIQPWFHSTCTLIMKNGSKVPVSRTHLKELKQLIGL</sequence>
<dbReference type="InterPro" id="IPR011006">
    <property type="entry name" value="CheY-like_superfamily"/>
</dbReference>
<protein>
    <submittedName>
        <fullName evidence="4">DNA-binding response regulator</fullName>
    </submittedName>
</protein>
<dbReference type="RefSeq" id="WP_089526085.1">
    <property type="nucleotide sequence ID" value="NZ_NMUQ01000003.1"/>
</dbReference>
<dbReference type="PROSITE" id="PS50930">
    <property type="entry name" value="HTH_LYTTR"/>
    <property type="match status" value="1"/>
</dbReference>
<dbReference type="GO" id="GO:0003677">
    <property type="term" value="F:DNA binding"/>
    <property type="evidence" value="ECO:0007669"/>
    <property type="project" value="UniProtKB-KW"/>
</dbReference>
<reference evidence="4 5" key="1">
    <citation type="submission" date="2017-07" db="EMBL/GenBank/DDBJ databases">
        <title>Paenibacillus herberti R33 genome sequencing and assembly.</title>
        <authorList>
            <person name="Su W."/>
        </authorList>
    </citation>
    <scope>NUCLEOTIDE SEQUENCE [LARGE SCALE GENOMIC DNA]</scope>
    <source>
        <strain evidence="4 5">R33</strain>
    </source>
</reference>
<dbReference type="InterPro" id="IPR001789">
    <property type="entry name" value="Sig_transdc_resp-reg_receiver"/>
</dbReference>
<evidence type="ECO:0000313" key="4">
    <source>
        <dbReference type="EMBL" id="OXM13379.1"/>
    </source>
</evidence>
<dbReference type="PANTHER" id="PTHR37299">
    <property type="entry name" value="TRANSCRIPTIONAL REGULATOR-RELATED"/>
    <property type="match status" value="1"/>
</dbReference>
<dbReference type="GO" id="GO:0000156">
    <property type="term" value="F:phosphorelay response regulator activity"/>
    <property type="evidence" value="ECO:0007669"/>
    <property type="project" value="InterPro"/>
</dbReference>
<dbReference type="Pfam" id="PF00072">
    <property type="entry name" value="Response_reg"/>
    <property type="match status" value="1"/>
</dbReference>
<dbReference type="Gene3D" id="3.40.50.2300">
    <property type="match status" value="1"/>
</dbReference>
<dbReference type="Gene3D" id="2.40.50.40">
    <property type="match status" value="1"/>
</dbReference>
<dbReference type="PROSITE" id="PS50110">
    <property type="entry name" value="RESPONSE_REGULATORY"/>
    <property type="match status" value="1"/>
</dbReference>
<proteinExistence type="predicted"/>
<dbReference type="SMART" id="SM00850">
    <property type="entry name" value="LytTR"/>
    <property type="match status" value="1"/>
</dbReference>
<dbReference type="SMART" id="SM00448">
    <property type="entry name" value="REC"/>
    <property type="match status" value="1"/>
</dbReference>
<feature type="domain" description="HTH LytTR-type" evidence="3">
    <location>
        <begin position="144"/>
        <end position="248"/>
    </location>
</feature>
<feature type="modified residue" description="4-aspartylphosphate" evidence="1">
    <location>
        <position position="54"/>
    </location>
</feature>
<evidence type="ECO:0000313" key="5">
    <source>
        <dbReference type="Proteomes" id="UP000215145"/>
    </source>
</evidence>
<keyword evidence="4" id="KW-0238">DNA-binding</keyword>
<dbReference type="Pfam" id="PF04397">
    <property type="entry name" value="LytTR"/>
    <property type="match status" value="1"/>
</dbReference>
<dbReference type="Proteomes" id="UP000215145">
    <property type="component" value="Unassembled WGS sequence"/>
</dbReference>
<keyword evidence="5" id="KW-1185">Reference proteome</keyword>
<evidence type="ECO:0000259" key="2">
    <source>
        <dbReference type="PROSITE" id="PS50110"/>
    </source>
</evidence>
<dbReference type="Gene3D" id="2.20.25.10">
    <property type="match status" value="1"/>
</dbReference>
<dbReference type="InterPro" id="IPR007492">
    <property type="entry name" value="LytTR_DNA-bd_dom"/>
</dbReference>
<dbReference type="SUPFAM" id="SSF52172">
    <property type="entry name" value="CheY-like"/>
    <property type="match status" value="1"/>
</dbReference>
<dbReference type="AlphaFoldDB" id="A0A229NUT0"/>
<dbReference type="EMBL" id="NMUQ01000003">
    <property type="protein sequence ID" value="OXM13379.1"/>
    <property type="molecule type" value="Genomic_DNA"/>
</dbReference>
<dbReference type="PANTHER" id="PTHR37299:SF1">
    <property type="entry name" value="STAGE 0 SPORULATION PROTEIN A HOMOLOG"/>
    <property type="match status" value="1"/>
</dbReference>
<dbReference type="InterPro" id="IPR046947">
    <property type="entry name" value="LytR-like"/>
</dbReference>
<dbReference type="OrthoDB" id="9809318at2"/>
<dbReference type="CDD" id="cd17532">
    <property type="entry name" value="REC_LytTR_AlgR-like"/>
    <property type="match status" value="1"/>
</dbReference>
<evidence type="ECO:0000259" key="3">
    <source>
        <dbReference type="PROSITE" id="PS50930"/>
    </source>
</evidence>
<name>A0A229NUT0_9BACL</name>
<keyword evidence="1" id="KW-0597">Phosphoprotein</keyword>
<organism evidence="4 5">
    <name type="scientific">Paenibacillus herberti</name>
    <dbReference type="NCBI Taxonomy" id="1619309"/>
    <lineage>
        <taxon>Bacteria</taxon>
        <taxon>Bacillati</taxon>
        <taxon>Bacillota</taxon>
        <taxon>Bacilli</taxon>
        <taxon>Bacillales</taxon>
        <taxon>Paenibacillaceae</taxon>
        <taxon>Paenibacillus</taxon>
    </lineage>
</organism>
<evidence type="ECO:0000256" key="1">
    <source>
        <dbReference type="PROSITE-ProRule" id="PRU00169"/>
    </source>
</evidence>
<feature type="domain" description="Response regulatory" evidence="2">
    <location>
        <begin position="3"/>
        <end position="117"/>
    </location>
</feature>